<gene>
    <name evidence="1" type="ORF">CEXT_881</name>
</gene>
<sequence length="117" mass="13143">MFQRAISADCRIPGFKGNNQSEVVIEIARFDGHVTDLNYVVRKLFYISQKQEPAQAPHVLVWKARLVSINRDPTKSVTPSDELSNKASGCGKPSRPLMATILPFSRCVLKPLQRHLL</sequence>
<organism evidence="1 2">
    <name type="scientific">Caerostris extrusa</name>
    <name type="common">Bark spider</name>
    <name type="synonym">Caerostris bankana</name>
    <dbReference type="NCBI Taxonomy" id="172846"/>
    <lineage>
        <taxon>Eukaryota</taxon>
        <taxon>Metazoa</taxon>
        <taxon>Ecdysozoa</taxon>
        <taxon>Arthropoda</taxon>
        <taxon>Chelicerata</taxon>
        <taxon>Arachnida</taxon>
        <taxon>Araneae</taxon>
        <taxon>Araneomorphae</taxon>
        <taxon>Entelegynae</taxon>
        <taxon>Araneoidea</taxon>
        <taxon>Araneidae</taxon>
        <taxon>Caerostris</taxon>
    </lineage>
</organism>
<name>A0AAV4Y2R5_CAEEX</name>
<protein>
    <submittedName>
        <fullName evidence="1">Uncharacterized protein</fullName>
    </submittedName>
</protein>
<evidence type="ECO:0000313" key="2">
    <source>
        <dbReference type="Proteomes" id="UP001054945"/>
    </source>
</evidence>
<dbReference type="AlphaFoldDB" id="A0AAV4Y2R5"/>
<dbReference type="Proteomes" id="UP001054945">
    <property type="component" value="Unassembled WGS sequence"/>
</dbReference>
<reference evidence="1 2" key="1">
    <citation type="submission" date="2021-06" db="EMBL/GenBank/DDBJ databases">
        <title>Caerostris extrusa draft genome.</title>
        <authorList>
            <person name="Kono N."/>
            <person name="Arakawa K."/>
        </authorList>
    </citation>
    <scope>NUCLEOTIDE SEQUENCE [LARGE SCALE GENOMIC DNA]</scope>
</reference>
<keyword evidence="2" id="KW-1185">Reference proteome</keyword>
<dbReference type="EMBL" id="BPLR01018698">
    <property type="protein sequence ID" value="GIZ01648.1"/>
    <property type="molecule type" value="Genomic_DNA"/>
</dbReference>
<proteinExistence type="predicted"/>
<accession>A0AAV4Y2R5</accession>
<comment type="caution">
    <text evidence="1">The sequence shown here is derived from an EMBL/GenBank/DDBJ whole genome shotgun (WGS) entry which is preliminary data.</text>
</comment>
<evidence type="ECO:0000313" key="1">
    <source>
        <dbReference type="EMBL" id="GIZ01648.1"/>
    </source>
</evidence>